<dbReference type="InterPro" id="IPR001764">
    <property type="entry name" value="Glyco_hydro_3_N"/>
</dbReference>
<accession>A0ABW9KGG2</accession>
<dbReference type="PROSITE" id="PS00775">
    <property type="entry name" value="GLYCOSYL_HYDROL_F3"/>
    <property type="match status" value="1"/>
</dbReference>
<keyword evidence="9" id="KW-1185">Reference proteome</keyword>
<evidence type="ECO:0000256" key="3">
    <source>
        <dbReference type="ARBA" id="ARBA00023277"/>
    </source>
</evidence>
<dbReference type="SMART" id="SM01217">
    <property type="entry name" value="Fn3_like"/>
    <property type="match status" value="1"/>
</dbReference>
<dbReference type="InterPro" id="IPR013783">
    <property type="entry name" value="Ig-like_fold"/>
</dbReference>
<keyword evidence="3" id="KW-0119">Carbohydrate metabolism</keyword>
<dbReference type="InterPro" id="IPR019800">
    <property type="entry name" value="Glyco_hydro_3_AS"/>
</dbReference>
<dbReference type="RefSeq" id="WP_263413610.1">
    <property type="nucleotide sequence ID" value="NZ_BAABBH010000001.1"/>
</dbReference>
<evidence type="ECO:0000256" key="1">
    <source>
        <dbReference type="ARBA" id="ARBA00005336"/>
    </source>
</evidence>
<feature type="domain" description="Fibronectin type III-like" evidence="7">
    <location>
        <begin position="667"/>
        <end position="736"/>
    </location>
</feature>
<keyword evidence="2 4" id="KW-0378">Hydrolase</keyword>
<name>A0ABW9KGG2_9BACT</name>
<dbReference type="EMBL" id="JBJYXY010000001">
    <property type="protein sequence ID" value="MFN2974841.1"/>
    <property type="molecule type" value="Genomic_DNA"/>
</dbReference>
<organism evidence="8 9">
    <name type="scientific">Terriglobus aquaticus</name>
    <dbReference type="NCBI Taxonomy" id="940139"/>
    <lineage>
        <taxon>Bacteria</taxon>
        <taxon>Pseudomonadati</taxon>
        <taxon>Acidobacteriota</taxon>
        <taxon>Terriglobia</taxon>
        <taxon>Terriglobales</taxon>
        <taxon>Acidobacteriaceae</taxon>
        <taxon>Terriglobus</taxon>
    </lineage>
</organism>
<dbReference type="Gene3D" id="3.20.20.300">
    <property type="entry name" value="Glycoside hydrolase, family 3, N-terminal domain"/>
    <property type="match status" value="1"/>
</dbReference>
<evidence type="ECO:0000256" key="4">
    <source>
        <dbReference type="RuleBase" id="RU361161"/>
    </source>
</evidence>
<evidence type="ECO:0000256" key="6">
    <source>
        <dbReference type="SAM" id="SignalP"/>
    </source>
</evidence>
<dbReference type="InterPro" id="IPR036962">
    <property type="entry name" value="Glyco_hydro_3_N_sf"/>
</dbReference>
<keyword evidence="4" id="KW-0326">Glycosidase</keyword>
<dbReference type="Gene3D" id="3.40.50.1700">
    <property type="entry name" value="Glycoside hydrolase family 3 C-terminal domain"/>
    <property type="match status" value="1"/>
</dbReference>
<dbReference type="SUPFAM" id="SSF52279">
    <property type="entry name" value="Beta-D-glucan exohydrolase, C-terminal domain"/>
    <property type="match status" value="1"/>
</dbReference>
<feature type="signal peptide" evidence="6">
    <location>
        <begin position="1"/>
        <end position="25"/>
    </location>
</feature>
<comment type="similarity">
    <text evidence="1 4">Belongs to the glycosyl hydrolase 3 family.</text>
</comment>
<dbReference type="InterPro" id="IPR036881">
    <property type="entry name" value="Glyco_hydro_3_C_sf"/>
</dbReference>
<dbReference type="Gene3D" id="2.60.40.10">
    <property type="entry name" value="Immunoglobulins"/>
    <property type="match status" value="1"/>
</dbReference>
<evidence type="ECO:0000256" key="5">
    <source>
        <dbReference type="SAM" id="MobiDB-lite"/>
    </source>
</evidence>
<keyword evidence="6" id="KW-0732">Signal</keyword>
<feature type="region of interest" description="Disordered" evidence="5">
    <location>
        <begin position="567"/>
        <end position="588"/>
    </location>
</feature>
<dbReference type="Pfam" id="PF01915">
    <property type="entry name" value="Glyco_hydro_3_C"/>
    <property type="match status" value="1"/>
</dbReference>
<dbReference type="InterPro" id="IPR002772">
    <property type="entry name" value="Glyco_hydro_3_C"/>
</dbReference>
<evidence type="ECO:0000313" key="9">
    <source>
        <dbReference type="Proteomes" id="UP001634747"/>
    </source>
</evidence>
<dbReference type="PANTHER" id="PTHR42715:SF10">
    <property type="entry name" value="BETA-GLUCOSIDASE"/>
    <property type="match status" value="1"/>
</dbReference>
<dbReference type="InterPro" id="IPR026891">
    <property type="entry name" value="Fn3-like"/>
</dbReference>
<dbReference type="PANTHER" id="PTHR42715">
    <property type="entry name" value="BETA-GLUCOSIDASE"/>
    <property type="match status" value="1"/>
</dbReference>
<evidence type="ECO:0000313" key="8">
    <source>
        <dbReference type="EMBL" id="MFN2974841.1"/>
    </source>
</evidence>
<dbReference type="InterPro" id="IPR050288">
    <property type="entry name" value="Cellulose_deg_GH3"/>
</dbReference>
<dbReference type="InterPro" id="IPR017853">
    <property type="entry name" value="GH"/>
</dbReference>
<evidence type="ECO:0000259" key="7">
    <source>
        <dbReference type="SMART" id="SM01217"/>
    </source>
</evidence>
<protein>
    <submittedName>
        <fullName evidence="8">Beta-glucosidase</fullName>
    </submittedName>
</protein>
<sequence>MHSTSRSFLHTVALLCIAPAVVLHAADDAKKPAPKPWMNTKLTADQRADLLLHTLTLDEKIQLLHGTGDPHDGRPDPLARDGNGGSGYVPGFPDKDFPGLQIIDSASGVCYSAGSGRYSTALPANIALASSWDTQLAERYGAMIGQELRNLGYNMTLGGGVNLTREPRDGRTFEYQGEDPLLAGTMVGHLIRGVQSTHVVGHIKHFAVNDEESGRHAISSEISERAMRETDLLAFQTGIAIGHPGAVMCAYNRVNGTYACENDFLLKTVLKGEWKYPGFVISDWLATHSTVAASRAGLDQEQPSNVFFGPALKQAVEHGQVSQREVDDHAHRVLRSMFEAGVVDDPPQKQVPDVFAHARLAREVERKSIVLLRNEHALLPLDASRPQRILVVGRNANVGMISGGGSAQVDPPSGNAIGDIPAKERKQDWQKAVWFPDAPLDAVREAAPSAAVAFDDGTDLARVSRAAAAADVVLVYAYQYMSEGVDLPTLALPDSQDALIAAVAKSNPHTAVVLETGGPVLMPWLDQVGGVLETWFSGTSGAEAIADTLFGKVNPSAKLPVTFPRSDADLPHPQLASPPAASQEDWSDEAKMSRKLLAGLPSYPIAYDEGLQVGYRWYDQQHKPVLYPFGFGLSYTSFEYSSLGVEQGNTIRVTFTVRNTGTRAGDEVAQVYAAMPSNTGEPPKRLIGWAKVHVESGSTASVVVDVPKERLGIWSETDHRWTIAKGRYGISAGPDSGHLSLTTEIDLSKVNY</sequence>
<proteinExistence type="inferred from homology"/>
<dbReference type="Pfam" id="PF14310">
    <property type="entry name" value="Fn3-like"/>
    <property type="match status" value="1"/>
</dbReference>
<gene>
    <name evidence="8" type="ORF">ACK2TP_03620</name>
</gene>
<dbReference type="PRINTS" id="PR00133">
    <property type="entry name" value="GLHYDRLASE3"/>
</dbReference>
<dbReference type="Proteomes" id="UP001634747">
    <property type="component" value="Unassembled WGS sequence"/>
</dbReference>
<feature type="region of interest" description="Disordered" evidence="5">
    <location>
        <begin position="65"/>
        <end position="86"/>
    </location>
</feature>
<comment type="caution">
    <text evidence="8">The sequence shown here is derived from an EMBL/GenBank/DDBJ whole genome shotgun (WGS) entry which is preliminary data.</text>
</comment>
<reference evidence="8 9" key="1">
    <citation type="submission" date="2024-12" db="EMBL/GenBank/DDBJ databases">
        <authorList>
            <person name="Lee Y."/>
        </authorList>
    </citation>
    <scope>NUCLEOTIDE SEQUENCE [LARGE SCALE GENOMIC DNA]</scope>
    <source>
        <strain evidence="8 9">03SUJ4</strain>
    </source>
</reference>
<feature type="compositionally biased region" description="Basic and acidic residues" evidence="5">
    <location>
        <begin position="65"/>
        <end position="79"/>
    </location>
</feature>
<feature type="chain" id="PRO_5045813645" evidence="6">
    <location>
        <begin position="26"/>
        <end position="752"/>
    </location>
</feature>
<dbReference type="Pfam" id="PF00933">
    <property type="entry name" value="Glyco_hydro_3"/>
    <property type="match status" value="1"/>
</dbReference>
<evidence type="ECO:0000256" key="2">
    <source>
        <dbReference type="ARBA" id="ARBA00022801"/>
    </source>
</evidence>
<dbReference type="SUPFAM" id="SSF51445">
    <property type="entry name" value="(Trans)glycosidases"/>
    <property type="match status" value="1"/>
</dbReference>